<name>A0ABS8U6K3_9GAMM</name>
<reference evidence="3" key="2">
    <citation type="journal article" date="2022" name="Syst. Appl. Microbiol.">
        <title>Physiological and genomic characterisation of Luteimonas fraxinea sp. nov., a bacterial species associated with trees tolerant to ash dieback.</title>
        <authorList>
            <person name="Ulrich K."/>
            <person name="Becker R."/>
            <person name="Behrendt U."/>
            <person name="Kube M."/>
            <person name="Schneck V."/>
            <person name="Ulrich A."/>
        </authorList>
    </citation>
    <scope>NUCLEOTIDE SEQUENCE</scope>
    <source>
        <strain evidence="3">A1P009</strain>
    </source>
</reference>
<evidence type="ECO:0000313" key="3">
    <source>
        <dbReference type="EMBL" id="MCD9095398.1"/>
    </source>
</evidence>
<keyword evidence="2" id="KW-0472">Membrane</keyword>
<dbReference type="EMBL" id="JAJQKU010000001">
    <property type="protein sequence ID" value="MCD9095398.1"/>
    <property type="molecule type" value="Genomic_DNA"/>
</dbReference>
<keyword evidence="2" id="KW-1133">Transmembrane helix</keyword>
<accession>A0ABS8U6K3</accession>
<sequence>MLLKQRCEVMRAPRDQWYRVAAWKKIEMYDWFPIVFIVFKVVVLGTGMFFAIKWHHDQAKKDAQEKKDAQGKRDALEKKTQYDGSGP</sequence>
<dbReference type="RefSeq" id="WP_232133946.1">
    <property type="nucleotide sequence ID" value="NZ_CP089507.1"/>
</dbReference>
<keyword evidence="4" id="KW-1185">Reference proteome</keyword>
<organism evidence="3 4">
    <name type="scientific">Luteimonas fraxinea</name>
    <dbReference type="NCBI Taxonomy" id="2901869"/>
    <lineage>
        <taxon>Bacteria</taxon>
        <taxon>Pseudomonadati</taxon>
        <taxon>Pseudomonadota</taxon>
        <taxon>Gammaproteobacteria</taxon>
        <taxon>Lysobacterales</taxon>
        <taxon>Lysobacteraceae</taxon>
        <taxon>Luteimonas</taxon>
    </lineage>
</organism>
<evidence type="ECO:0000313" key="4">
    <source>
        <dbReference type="Proteomes" id="UP001430360"/>
    </source>
</evidence>
<gene>
    <name evidence="3" type="ORF">LTT95_00385</name>
</gene>
<protein>
    <submittedName>
        <fullName evidence="3">Uncharacterized protein</fullName>
    </submittedName>
</protein>
<feature type="transmembrane region" description="Helical" evidence="2">
    <location>
        <begin position="31"/>
        <end position="52"/>
    </location>
</feature>
<keyword evidence="2" id="KW-0812">Transmembrane</keyword>
<dbReference type="Proteomes" id="UP001430360">
    <property type="component" value="Unassembled WGS sequence"/>
</dbReference>
<feature type="region of interest" description="Disordered" evidence="1">
    <location>
        <begin position="61"/>
        <end position="87"/>
    </location>
</feature>
<feature type="compositionally biased region" description="Basic and acidic residues" evidence="1">
    <location>
        <begin position="61"/>
        <end position="81"/>
    </location>
</feature>
<evidence type="ECO:0000256" key="2">
    <source>
        <dbReference type="SAM" id="Phobius"/>
    </source>
</evidence>
<evidence type="ECO:0000256" key="1">
    <source>
        <dbReference type="SAM" id="MobiDB-lite"/>
    </source>
</evidence>
<reference evidence="3" key="1">
    <citation type="submission" date="2021-12" db="EMBL/GenBank/DDBJ databases">
        <authorList>
            <person name="Ulrich A."/>
        </authorList>
    </citation>
    <scope>NUCLEOTIDE SEQUENCE</scope>
    <source>
        <strain evidence="3">A1P009</strain>
    </source>
</reference>
<proteinExistence type="predicted"/>
<comment type="caution">
    <text evidence="3">The sequence shown here is derived from an EMBL/GenBank/DDBJ whole genome shotgun (WGS) entry which is preliminary data.</text>
</comment>